<organism evidence="2 3">
    <name type="scientific">Aspergillus clavatus (strain ATCC 1007 / CBS 513.65 / DSM 816 / NCTC 3887 / NRRL 1 / QM 1276 / 107)</name>
    <dbReference type="NCBI Taxonomy" id="344612"/>
    <lineage>
        <taxon>Eukaryota</taxon>
        <taxon>Fungi</taxon>
        <taxon>Dikarya</taxon>
        <taxon>Ascomycota</taxon>
        <taxon>Pezizomycotina</taxon>
        <taxon>Eurotiomycetes</taxon>
        <taxon>Eurotiomycetidae</taxon>
        <taxon>Eurotiales</taxon>
        <taxon>Aspergillaceae</taxon>
        <taxon>Aspergillus</taxon>
        <taxon>Aspergillus subgen. Fumigati</taxon>
    </lineage>
</organism>
<name>A1CSY8_ASPCL</name>
<gene>
    <name evidence="2" type="ORF">ACLA_081090</name>
</gene>
<dbReference type="STRING" id="344612.A1CSY8"/>
<feature type="region of interest" description="Disordered" evidence="1">
    <location>
        <begin position="76"/>
        <end position="116"/>
    </location>
</feature>
<dbReference type="GeneID" id="4700170"/>
<evidence type="ECO:0000313" key="3">
    <source>
        <dbReference type="Proteomes" id="UP000006701"/>
    </source>
</evidence>
<dbReference type="VEuPathDB" id="FungiDB:ACLA_081090"/>
<dbReference type="OMA" id="VSAFDPH"/>
<proteinExistence type="predicted"/>
<feature type="compositionally biased region" description="Low complexity" evidence="1">
    <location>
        <begin position="89"/>
        <end position="103"/>
    </location>
</feature>
<reference evidence="2 3" key="1">
    <citation type="journal article" date="2008" name="PLoS Genet.">
        <title>Genomic islands in the pathogenic filamentous fungus Aspergillus fumigatus.</title>
        <authorList>
            <person name="Fedorova N.D."/>
            <person name="Khaldi N."/>
            <person name="Joardar V.S."/>
            <person name="Maiti R."/>
            <person name="Amedeo P."/>
            <person name="Anderson M.J."/>
            <person name="Crabtree J."/>
            <person name="Silva J.C."/>
            <person name="Badger J.H."/>
            <person name="Albarraq A."/>
            <person name="Angiuoli S."/>
            <person name="Bussey H."/>
            <person name="Bowyer P."/>
            <person name="Cotty P.J."/>
            <person name="Dyer P.S."/>
            <person name="Egan A."/>
            <person name="Galens K."/>
            <person name="Fraser-Liggett C.M."/>
            <person name="Haas B.J."/>
            <person name="Inman J.M."/>
            <person name="Kent R."/>
            <person name="Lemieux S."/>
            <person name="Malavazi I."/>
            <person name="Orvis J."/>
            <person name="Roemer T."/>
            <person name="Ronning C.M."/>
            <person name="Sundaram J.P."/>
            <person name="Sutton G."/>
            <person name="Turner G."/>
            <person name="Venter J.C."/>
            <person name="White O.R."/>
            <person name="Whitty B.R."/>
            <person name="Youngman P."/>
            <person name="Wolfe K.H."/>
            <person name="Goldman G.H."/>
            <person name="Wortman J.R."/>
            <person name="Jiang B."/>
            <person name="Denning D.W."/>
            <person name="Nierman W.C."/>
        </authorList>
    </citation>
    <scope>NUCLEOTIDE SEQUENCE [LARGE SCALE GENOMIC DNA]</scope>
    <source>
        <strain evidence="3">ATCC 1007 / CBS 513.65 / DSM 816 / NCTC 3887 / NRRL 1</strain>
    </source>
</reference>
<protein>
    <recommendedName>
        <fullName evidence="4">Myb-like domain-containing protein</fullName>
    </recommendedName>
</protein>
<feature type="compositionally biased region" description="Basic and acidic residues" evidence="1">
    <location>
        <begin position="137"/>
        <end position="150"/>
    </location>
</feature>
<dbReference type="KEGG" id="act:ACLA_081090"/>
<dbReference type="OrthoDB" id="3903267at2759"/>
<evidence type="ECO:0000256" key="1">
    <source>
        <dbReference type="SAM" id="MobiDB-lite"/>
    </source>
</evidence>
<accession>A1CSY8</accession>
<feature type="region of interest" description="Disordered" evidence="1">
    <location>
        <begin position="132"/>
        <end position="215"/>
    </location>
</feature>
<evidence type="ECO:0000313" key="2">
    <source>
        <dbReference type="EMBL" id="EAW06425.1"/>
    </source>
</evidence>
<keyword evidence="3" id="KW-1185">Reference proteome</keyword>
<feature type="region of interest" description="Disordered" evidence="1">
    <location>
        <begin position="375"/>
        <end position="394"/>
    </location>
</feature>
<evidence type="ECO:0008006" key="4">
    <source>
        <dbReference type="Google" id="ProtNLM"/>
    </source>
</evidence>
<feature type="compositionally biased region" description="Basic and acidic residues" evidence="1">
    <location>
        <begin position="157"/>
        <end position="169"/>
    </location>
</feature>
<dbReference type="EMBL" id="DS027060">
    <property type="protein sequence ID" value="EAW06425.1"/>
    <property type="molecule type" value="Genomic_DNA"/>
</dbReference>
<dbReference type="AlphaFoldDB" id="A1CSY8"/>
<feature type="compositionally biased region" description="Acidic residues" evidence="1">
    <location>
        <begin position="170"/>
        <end position="183"/>
    </location>
</feature>
<dbReference type="RefSeq" id="XP_001267851.1">
    <property type="nucleotide sequence ID" value="XM_001267850.1"/>
</dbReference>
<dbReference type="HOGENOM" id="CLU_058844_0_0_1"/>
<sequence length="394" mass="43781">MSSPRKALNRPKKRTLVRWDDDLDELLLLTVQSVCNKNNIKIPWAEVATTMGHNVSEGAIVQHLAKVRLRRLEAGKDVPPPLRRGGPGAASKSSNAAIANKAAGGKRRLRNEMASDSPAELVDVIPTSDNVSDEDYVQDRRAKVQTDRTRGKCNMVLRREDQKIKHELDSDQDESDDSSEDSEVIIAPGARFLHYPGDSTLQESPPSTDAGPRKSKIVILKCRPRVQSMEEQLQSQPPETQLPVIQQSPIQQPVSFQGTRQNAINAINTLYQPSYGQYSGQNLLEMDNPITVNMQDMAADYALANNNFNMDLPIVAPENLTSSLLNFTQTQGPTPDSFMNLLTNPHDELMNFDYEAPYQQDMDMDEVWDWVRTNGAQQDAPGPFLGGSKPHGLP</sequence>
<dbReference type="eggNOG" id="ENOG502T15E">
    <property type="taxonomic scope" value="Eukaryota"/>
</dbReference>
<dbReference type="Proteomes" id="UP000006701">
    <property type="component" value="Unassembled WGS sequence"/>
</dbReference>